<organism evidence="2 3">
    <name type="scientific">Ambrosiozyma monospora</name>
    <name type="common">Yeast</name>
    <name type="synonym">Endomycopsis monosporus</name>
    <dbReference type="NCBI Taxonomy" id="43982"/>
    <lineage>
        <taxon>Eukaryota</taxon>
        <taxon>Fungi</taxon>
        <taxon>Dikarya</taxon>
        <taxon>Ascomycota</taxon>
        <taxon>Saccharomycotina</taxon>
        <taxon>Pichiomycetes</taxon>
        <taxon>Pichiales</taxon>
        <taxon>Pichiaceae</taxon>
        <taxon>Ambrosiozyma</taxon>
    </lineage>
</organism>
<reference evidence="2" key="1">
    <citation type="submission" date="2023-04" db="EMBL/GenBank/DDBJ databases">
        <title>Ambrosiozyma monospora NBRC 1965.</title>
        <authorList>
            <person name="Ichikawa N."/>
            <person name="Sato H."/>
            <person name="Tonouchi N."/>
        </authorList>
    </citation>
    <scope>NUCLEOTIDE SEQUENCE</scope>
    <source>
        <strain evidence="2">NBRC 1965</strain>
    </source>
</reference>
<keyword evidence="3" id="KW-1185">Reference proteome</keyword>
<feature type="signal peptide" evidence="1">
    <location>
        <begin position="1"/>
        <end position="21"/>
    </location>
</feature>
<evidence type="ECO:0000313" key="3">
    <source>
        <dbReference type="Proteomes" id="UP001165063"/>
    </source>
</evidence>
<dbReference type="AlphaFoldDB" id="A0A9W6YX21"/>
<evidence type="ECO:0000256" key="1">
    <source>
        <dbReference type="SAM" id="SignalP"/>
    </source>
</evidence>
<protein>
    <submittedName>
        <fullName evidence="2">Unnamed protein product</fullName>
    </submittedName>
</protein>
<keyword evidence="1" id="KW-0732">Signal</keyword>
<dbReference type="EMBL" id="BSXU01000916">
    <property type="protein sequence ID" value="GMG22093.1"/>
    <property type="molecule type" value="Genomic_DNA"/>
</dbReference>
<sequence length="139" mass="14327">MQFSNILLALASASIAAAVPAAEPKTVTVTPVFQSVTTIPSVPSVSYSSGNRTTTVTPTATTVLPETWSTESVIDSKTVTLTCTKTVCQAHDLTTTVNLPGATTYSNTVTISTAQGAANVLERSVFGVFVAAAAQYLLI</sequence>
<feature type="chain" id="PRO_5040809904" evidence="1">
    <location>
        <begin position="22"/>
        <end position="139"/>
    </location>
</feature>
<evidence type="ECO:0000313" key="2">
    <source>
        <dbReference type="EMBL" id="GMG22093.1"/>
    </source>
</evidence>
<accession>A0A9W6YX21</accession>
<name>A0A9W6YX21_AMBMO</name>
<gene>
    <name evidence="2" type="ORF">Amon01_000248800</name>
</gene>
<proteinExistence type="predicted"/>
<comment type="caution">
    <text evidence="2">The sequence shown here is derived from an EMBL/GenBank/DDBJ whole genome shotgun (WGS) entry which is preliminary data.</text>
</comment>
<dbReference type="Proteomes" id="UP001165063">
    <property type="component" value="Unassembled WGS sequence"/>
</dbReference>